<dbReference type="GO" id="GO:0005524">
    <property type="term" value="F:ATP binding"/>
    <property type="evidence" value="ECO:0007669"/>
    <property type="project" value="UniProtKB-UniRule"/>
</dbReference>
<keyword evidence="4 9" id="KW-0808">Transferase</keyword>
<dbReference type="Gene3D" id="3.40.1160.10">
    <property type="entry name" value="Acetylglutamate kinase-like"/>
    <property type="match status" value="1"/>
</dbReference>
<dbReference type="PANTHER" id="PTHR23342:SF0">
    <property type="entry name" value="N-ACETYLGLUTAMATE SYNTHASE, MITOCHONDRIAL"/>
    <property type="match status" value="1"/>
</dbReference>
<proteinExistence type="inferred from homology"/>
<dbReference type="InterPro" id="IPR004662">
    <property type="entry name" value="AcgluKinase_fam"/>
</dbReference>
<dbReference type="FunFam" id="3.40.1160.10:FF:000004">
    <property type="entry name" value="Acetylglutamate kinase"/>
    <property type="match status" value="1"/>
</dbReference>
<organism evidence="11 12">
    <name type="scientific">Kroppenstedtia eburnea</name>
    <dbReference type="NCBI Taxonomy" id="714067"/>
    <lineage>
        <taxon>Bacteria</taxon>
        <taxon>Bacillati</taxon>
        <taxon>Bacillota</taxon>
        <taxon>Bacilli</taxon>
        <taxon>Bacillales</taxon>
        <taxon>Thermoactinomycetaceae</taxon>
        <taxon>Kroppenstedtia</taxon>
    </lineage>
</organism>
<dbReference type="InterPro" id="IPR001048">
    <property type="entry name" value="Asp/Glu/Uridylate_kinase"/>
</dbReference>
<comment type="function">
    <text evidence="9">Catalyzes the ATP-dependent phosphorylation of N-acetyl-L-glutamate.</text>
</comment>
<accession>A0A1N7JT45</accession>
<dbReference type="GO" id="GO:0042450">
    <property type="term" value="P:L-arginine biosynthetic process via ornithine"/>
    <property type="evidence" value="ECO:0007669"/>
    <property type="project" value="UniProtKB-UniRule"/>
</dbReference>
<dbReference type="RefSeq" id="WP_076523811.1">
    <property type="nucleotide sequence ID" value="NZ_CP048103.1"/>
</dbReference>
<dbReference type="HAMAP" id="MF_00082">
    <property type="entry name" value="ArgB"/>
    <property type="match status" value="1"/>
</dbReference>
<dbReference type="EMBL" id="FTOD01000002">
    <property type="protein sequence ID" value="SIS52539.1"/>
    <property type="molecule type" value="Genomic_DNA"/>
</dbReference>
<protein>
    <recommendedName>
        <fullName evidence="9">Acetylglutamate kinase</fullName>
        <ecNumber evidence="9">2.7.2.8</ecNumber>
    </recommendedName>
    <alternativeName>
        <fullName evidence="9">N-acetyl-L-glutamate 5-phosphotransferase</fullName>
    </alternativeName>
    <alternativeName>
        <fullName evidence="9">NAG kinase</fullName>
        <shortName evidence="9">NAGK</shortName>
    </alternativeName>
</protein>
<feature type="binding site" evidence="9">
    <location>
        <position position="156"/>
    </location>
    <ligand>
        <name>substrate</name>
    </ligand>
</feature>
<evidence type="ECO:0000313" key="11">
    <source>
        <dbReference type="EMBL" id="SIS52539.1"/>
    </source>
</evidence>
<keyword evidence="12" id="KW-1185">Reference proteome</keyword>
<dbReference type="CDD" id="cd04238">
    <property type="entry name" value="AAK_NAGK-like"/>
    <property type="match status" value="1"/>
</dbReference>
<evidence type="ECO:0000256" key="5">
    <source>
        <dbReference type="ARBA" id="ARBA00022741"/>
    </source>
</evidence>
<gene>
    <name evidence="9" type="primary">argB</name>
    <name evidence="11" type="ORF">SAMN05421790_102290</name>
</gene>
<keyword evidence="9" id="KW-0963">Cytoplasm</keyword>
<evidence type="ECO:0000256" key="9">
    <source>
        <dbReference type="HAMAP-Rule" id="MF_00082"/>
    </source>
</evidence>
<dbReference type="SUPFAM" id="SSF53633">
    <property type="entry name" value="Carbamate kinase-like"/>
    <property type="match status" value="1"/>
</dbReference>
<keyword evidence="7 9" id="KW-0067">ATP-binding</keyword>
<dbReference type="InterPro" id="IPR037528">
    <property type="entry name" value="ArgB"/>
</dbReference>
<dbReference type="Pfam" id="PF00696">
    <property type="entry name" value="AA_kinase"/>
    <property type="match status" value="1"/>
</dbReference>
<evidence type="ECO:0000256" key="6">
    <source>
        <dbReference type="ARBA" id="ARBA00022777"/>
    </source>
</evidence>
<feature type="site" description="Transition state stabilizer" evidence="9">
    <location>
        <position position="9"/>
    </location>
</feature>
<keyword evidence="5 9" id="KW-0547">Nucleotide-binding</keyword>
<evidence type="ECO:0000313" key="12">
    <source>
        <dbReference type="Proteomes" id="UP000186795"/>
    </source>
</evidence>
<evidence type="ECO:0000259" key="10">
    <source>
        <dbReference type="Pfam" id="PF00696"/>
    </source>
</evidence>
<feature type="binding site" evidence="9">
    <location>
        <begin position="42"/>
        <end position="43"/>
    </location>
    <ligand>
        <name>substrate</name>
    </ligand>
</feature>
<feature type="site" description="Transition state stabilizer" evidence="9">
    <location>
        <position position="219"/>
    </location>
</feature>
<reference evidence="12" key="1">
    <citation type="submission" date="2017-01" db="EMBL/GenBank/DDBJ databases">
        <authorList>
            <person name="Varghese N."/>
            <person name="Submissions S."/>
        </authorList>
    </citation>
    <scope>NUCLEOTIDE SEQUENCE [LARGE SCALE GENOMIC DNA]</scope>
    <source>
        <strain evidence="12">DSM 45196</strain>
    </source>
</reference>
<comment type="similarity">
    <text evidence="9">Belongs to the acetylglutamate kinase family. ArgB subfamily.</text>
</comment>
<keyword evidence="2 9" id="KW-0055">Arginine biosynthesis</keyword>
<evidence type="ECO:0000256" key="1">
    <source>
        <dbReference type="ARBA" id="ARBA00004828"/>
    </source>
</evidence>
<name>A0A1N7JT45_9BACL</name>
<dbReference type="UniPathway" id="UPA00068">
    <property type="reaction ID" value="UER00107"/>
</dbReference>
<comment type="pathway">
    <text evidence="1 9">Amino-acid biosynthesis; L-arginine biosynthesis; N(2)-acetyl-L-ornithine from L-glutamate: step 2/4.</text>
</comment>
<dbReference type="NCBIfam" id="TIGR00761">
    <property type="entry name" value="argB"/>
    <property type="match status" value="1"/>
</dbReference>
<dbReference type="GO" id="GO:0005737">
    <property type="term" value="C:cytoplasm"/>
    <property type="evidence" value="ECO:0007669"/>
    <property type="project" value="UniProtKB-SubCell"/>
</dbReference>
<dbReference type="GO" id="GO:0003991">
    <property type="term" value="F:acetylglutamate kinase activity"/>
    <property type="evidence" value="ECO:0007669"/>
    <property type="project" value="UniProtKB-UniRule"/>
</dbReference>
<keyword evidence="6 9" id="KW-0418">Kinase</keyword>
<evidence type="ECO:0000256" key="4">
    <source>
        <dbReference type="ARBA" id="ARBA00022679"/>
    </source>
</evidence>
<dbReference type="PANTHER" id="PTHR23342">
    <property type="entry name" value="N-ACETYLGLUTAMATE SYNTHASE"/>
    <property type="match status" value="1"/>
</dbReference>
<evidence type="ECO:0000256" key="8">
    <source>
        <dbReference type="ARBA" id="ARBA00048141"/>
    </source>
</evidence>
<comment type="catalytic activity">
    <reaction evidence="8 9">
        <text>N-acetyl-L-glutamate + ATP = N-acetyl-L-glutamyl 5-phosphate + ADP</text>
        <dbReference type="Rhea" id="RHEA:14629"/>
        <dbReference type="ChEBI" id="CHEBI:30616"/>
        <dbReference type="ChEBI" id="CHEBI:44337"/>
        <dbReference type="ChEBI" id="CHEBI:57936"/>
        <dbReference type="ChEBI" id="CHEBI:456216"/>
        <dbReference type="EC" id="2.7.2.8"/>
    </reaction>
</comment>
<dbReference type="Proteomes" id="UP000186795">
    <property type="component" value="Unassembled WGS sequence"/>
</dbReference>
<dbReference type="OrthoDB" id="9803155at2"/>
<sequence length="269" mass="28563">MGFRPLVIKIGGSVLENLHPSFFRECGQLMEQGIHPVVIHGGGPEISRVQKRWGLSARFVDGLRITDDEGLKVVEMVLAGRINKSLTARFCASQASAVGISGVDGGLLEVEQKDPALGWVGEVTAVHPRLLYSLWESGWIPVVASLGLDGSGNRYNVNADTAAGAIARELAAERLILVTDVPGIWKREGNSRKLLSRVTPEEVREMIQSGEIVGGMIPKVRAALTGLETAAGGVLITDGSIPGCLGGEMGTRIVKEATTDDVVPHLSTK</sequence>
<evidence type="ECO:0000256" key="2">
    <source>
        <dbReference type="ARBA" id="ARBA00022571"/>
    </source>
</evidence>
<evidence type="ECO:0000256" key="3">
    <source>
        <dbReference type="ARBA" id="ARBA00022605"/>
    </source>
</evidence>
<dbReference type="EC" id="2.7.2.8" evidence="9"/>
<dbReference type="AlphaFoldDB" id="A0A1N7JT45"/>
<dbReference type="InterPro" id="IPR036393">
    <property type="entry name" value="AceGlu_kinase-like_sf"/>
</dbReference>
<dbReference type="PIRSF" id="PIRSF000728">
    <property type="entry name" value="NAGK"/>
    <property type="match status" value="1"/>
</dbReference>
<evidence type="ECO:0000256" key="7">
    <source>
        <dbReference type="ARBA" id="ARBA00022840"/>
    </source>
</evidence>
<feature type="binding site" evidence="9">
    <location>
        <position position="64"/>
    </location>
    <ligand>
        <name>substrate</name>
    </ligand>
</feature>
<keyword evidence="3 9" id="KW-0028">Amino-acid biosynthesis</keyword>
<feature type="domain" description="Aspartate/glutamate/uridylate kinase" evidence="10">
    <location>
        <begin position="6"/>
        <end position="229"/>
    </location>
</feature>
<comment type="subcellular location">
    <subcellularLocation>
        <location evidence="9">Cytoplasm</location>
    </subcellularLocation>
</comment>